<gene>
    <name evidence="1" type="ORF">JJQ60_07295</name>
</gene>
<accession>A0A936ZW47</accession>
<reference evidence="1" key="1">
    <citation type="submission" date="2021-01" db="EMBL/GenBank/DDBJ databases">
        <authorList>
            <person name="Zhong Y.L."/>
        </authorList>
    </citation>
    <scope>NUCLEOTIDE SEQUENCE</scope>
    <source>
        <strain evidence="1">KCTC 23302</strain>
    </source>
</reference>
<dbReference type="RefSeq" id="WP_201918176.1">
    <property type="nucleotide sequence ID" value="NZ_BAABAX010000023.1"/>
</dbReference>
<evidence type="ECO:0000313" key="1">
    <source>
        <dbReference type="EMBL" id="MBL0683316.1"/>
    </source>
</evidence>
<proteinExistence type="predicted"/>
<keyword evidence="2" id="KW-1185">Reference proteome</keyword>
<organism evidence="1 2">
    <name type="scientific">Aquimarina mytili</name>
    <dbReference type="NCBI Taxonomy" id="874423"/>
    <lineage>
        <taxon>Bacteria</taxon>
        <taxon>Pseudomonadati</taxon>
        <taxon>Bacteroidota</taxon>
        <taxon>Flavobacteriia</taxon>
        <taxon>Flavobacteriales</taxon>
        <taxon>Flavobacteriaceae</taxon>
        <taxon>Aquimarina</taxon>
    </lineage>
</organism>
<dbReference type="Proteomes" id="UP000651057">
    <property type="component" value="Unassembled WGS sequence"/>
</dbReference>
<sequence length="198" mass="22974">MTTNIDLSFIRINDASITILGDIPTWLNVLYPEIKKEISVENVLNRYPFLLLAMQKNENLDFDNNAMKIDSSIEEREDKIYEIDIYRIDINSVKFIILHHISNRQTGYESIANARSVALKNEIENASHINKLFEVQGILYDIETGMTGINNFFEIVNYNGLDHNEKALFKIGKRQISNIKRLLLEFKDIVNPENEKPL</sequence>
<protein>
    <submittedName>
        <fullName evidence="1">Uncharacterized protein</fullName>
    </submittedName>
</protein>
<name>A0A936ZW47_9FLAO</name>
<evidence type="ECO:0000313" key="2">
    <source>
        <dbReference type="Proteomes" id="UP000651057"/>
    </source>
</evidence>
<dbReference type="EMBL" id="JAERQJ010000002">
    <property type="protein sequence ID" value="MBL0683316.1"/>
    <property type="molecule type" value="Genomic_DNA"/>
</dbReference>
<comment type="caution">
    <text evidence="1">The sequence shown here is derived from an EMBL/GenBank/DDBJ whole genome shotgun (WGS) entry which is preliminary data.</text>
</comment>
<dbReference type="AlphaFoldDB" id="A0A936ZW47"/>